<name>A0ABT8L1F0_9BACT</name>
<evidence type="ECO:0000313" key="2">
    <source>
        <dbReference type="Proteomes" id="UP001172083"/>
    </source>
</evidence>
<dbReference type="RefSeq" id="WP_346756432.1">
    <property type="nucleotide sequence ID" value="NZ_JAUJEB010000001.1"/>
</dbReference>
<keyword evidence="2" id="KW-1185">Reference proteome</keyword>
<comment type="caution">
    <text evidence="1">The sequence shown here is derived from an EMBL/GenBank/DDBJ whole genome shotgun (WGS) entry which is preliminary data.</text>
</comment>
<dbReference type="EMBL" id="JAUJEB010000001">
    <property type="protein sequence ID" value="MDN5211096.1"/>
    <property type="molecule type" value="Genomic_DNA"/>
</dbReference>
<protein>
    <submittedName>
        <fullName evidence="1">Uncharacterized protein</fullName>
    </submittedName>
</protein>
<evidence type="ECO:0000313" key="1">
    <source>
        <dbReference type="EMBL" id="MDN5211096.1"/>
    </source>
</evidence>
<accession>A0ABT8L1F0</accession>
<gene>
    <name evidence="1" type="ORF">QQ020_03515</name>
</gene>
<sequence>MLKTLFKLLGVLASVSIILLASAYFYYNEPLPRGQQGREADQLAHKMLEAINFEAWEKTNVVQWTFRQTHHFIWHKKRKLAKVRWDDVEVLLDLRNLSKGKVFIGGLEPSAGKQKPLLEKAWRFFINDSFWLIAPTKVFDQGVTRQVVALADGQKALLVTFQSGGVTPGDSYLWILDNGGLPKSYKMWVSIIPVGGLEATWENWRETKTGVKLPTLHRLPVLHIAMDNVSTGYSLADLGIMEDPFATLSSD</sequence>
<proteinExistence type="predicted"/>
<organism evidence="1 2">
    <name type="scientific">Agaribacillus aureus</name>
    <dbReference type="NCBI Taxonomy" id="3051825"/>
    <lineage>
        <taxon>Bacteria</taxon>
        <taxon>Pseudomonadati</taxon>
        <taxon>Bacteroidota</taxon>
        <taxon>Cytophagia</taxon>
        <taxon>Cytophagales</taxon>
        <taxon>Splendidivirgaceae</taxon>
        <taxon>Agaribacillus</taxon>
    </lineage>
</organism>
<reference evidence="1" key="1">
    <citation type="submission" date="2023-06" db="EMBL/GenBank/DDBJ databases">
        <title>Genomic of Agaribacillus aureum.</title>
        <authorList>
            <person name="Wang G."/>
        </authorList>
    </citation>
    <scope>NUCLEOTIDE SEQUENCE</scope>
    <source>
        <strain evidence="1">BMA12</strain>
    </source>
</reference>
<dbReference type="Proteomes" id="UP001172083">
    <property type="component" value="Unassembled WGS sequence"/>
</dbReference>